<proteinExistence type="predicted"/>
<keyword evidence="1" id="KW-0472">Membrane</keyword>
<dbReference type="EMBL" id="CCJV01000081">
    <property type="protein sequence ID" value="CDT26569.1"/>
    <property type="molecule type" value="Genomic_DNA"/>
</dbReference>
<evidence type="ECO:0000313" key="3">
    <source>
        <dbReference type="Proteomes" id="UP000049495"/>
    </source>
</evidence>
<dbReference type="AlphaFoldDB" id="A0A822MXQ9"/>
<feature type="transmembrane region" description="Helical" evidence="1">
    <location>
        <begin position="46"/>
        <end position="65"/>
    </location>
</feature>
<keyword evidence="1" id="KW-1133">Transmembrane helix</keyword>
<sequence>MRKIVVTEILLSFLLGSVPILLVSNQPGFSATKSLASLNPGDVVVYYFFYLLCIHTFVWFVNRQVLKNNHTISVFFQELHGFTHKLGFAIHGIYRVLAGAVPTAMWFELDRLGLVQGWQAITVFSMALAISSLIASVVLAKATEYTAPRVPLFRK</sequence>
<organism evidence="2 3">
    <name type="scientific">Vibrio crassostreae</name>
    <dbReference type="NCBI Taxonomy" id="246167"/>
    <lineage>
        <taxon>Bacteria</taxon>
        <taxon>Pseudomonadati</taxon>
        <taxon>Pseudomonadota</taxon>
        <taxon>Gammaproteobacteria</taxon>
        <taxon>Vibrionales</taxon>
        <taxon>Vibrionaceae</taxon>
        <taxon>Vibrio</taxon>
    </lineage>
</organism>
<feature type="transmembrane region" description="Helical" evidence="1">
    <location>
        <begin position="86"/>
        <end position="107"/>
    </location>
</feature>
<comment type="caution">
    <text evidence="2">The sequence shown here is derived from an EMBL/GenBank/DDBJ whole genome shotgun (WGS) entry which is preliminary data.</text>
</comment>
<evidence type="ECO:0000256" key="1">
    <source>
        <dbReference type="SAM" id="Phobius"/>
    </source>
</evidence>
<protein>
    <submittedName>
        <fullName evidence="2">Uncharacterized protein</fullName>
    </submittedName>
</protein>
<dbReference type="RefSeq" id="WP_039978433.1">
    <property type="nucleotide sequence ID" value="NZ_CAWQCV010000009.1"/>
</dbReference>
<name>A0A822MXQ9_9VIBR</name>
<reference evidence="3" key="1">
    <citation type="submission" date="2014-06" db="EMBL/GenBank/DDBJ databases">
        <authorList>
            <person name="Le Roux Frederique"/>
        </authorList>
    </citation>
    <scope>NUCLEOTIDE SEQUENCE [LARGE SCALE GENOMIC DNA]</scope>
    <source>
        <strain evidence="3">J5-5</strain>
    </source>
</reference>
<keyword evidence="1" id="KW-0812">Transmembrane</keyword>
<accession>A0A822MXQ9</accession>
<evidence type="ECO:0000313" key="2">
    <source>
        <dbReference type="EMBL" id="CDT26569.1"/>
    </source>
</evidence>
<dbReference type="Proteomes" id="UP000049495">
    <property type="component" value="Unassembled WGS sequence"/>
</dbReference>
<gene>
    <name evidence="2" type="ORF">VCR5J5_220009</name>
</gene>
<feature type="transmembrane region" description="Helical" evidence="1">
    <location>
        <begin position="119"/>
        <end position="140"/>
    </location>
</feature>